<keyword evidence="1" id="KW-1133">Transmembrane helix</keyword>
<name>T1JL96_STRMM</name>
<keyword evidence="1" id="KW-0472">Membrane</keyword>
<proteinExistence type="predicted"/>
<dbReference type="EnsemblMetazoa" id="SMAR014626-RA">
    <property type="protein sequence ID" value="SMAR014626-PA"/>
    <property type="gene ID" value="SMAR014626"/>
</dbReference>
<accession>T1JL96</accession>
<evidence type="ECO:0000313" key="2">
    <source>
        <dbReference type="EnsemblMetazoa" id="SMAR014626-PA"/>
    </source>
</evidence>
<protein>
    <submittedName>
        <fullName evidence="2">Uncharacterized protein</fullName>
    </submittedName>
</protein>
<evidence type="ECO:0000256" key="1">
    <source>
        <dbReference type="SAM" id="Phobius"/>
    </source>
</evidence>
<feature type="transmembrane region" description="Helical" evidence="1">
    <location>
        <begin position="114"/>
        <end position="139"/>
    </location>
</feature>
<keyword evidence="1" id="KW-0812">Transmembrane</keyword>
<reference evidence="2" key="2">
    <citation type="submission" date="2015-02" db="UniProtKB">
        <authorList>
            <consortium name="EnsemblMetazoa"/>
        </authorList>
    </citation>
    <scope>IDENTIFICATION</scope>
</reference>
<reference evidence="3" key="1">
    <citation type="submission" date="2011-05" db="EMBL/GenBank/DDBJ databases">
        <authorList>
            <person name="Richards S.R."/>
            <person name="Qu J."/>
            <person name="Jiang H."/>
            <person name="Jhangiani S.N."/>
            <person name="Agravi P."/>
            <person name="Goodspeed R."/>
            <person name="Gross S."/>
            <person name="Mandapat C."/>
            <person name="Jackson L."/>
            <person name="Mathew T."/>
            <person name="Pu L."/>
            <person name="Thornton R."/>
            <person name="Saada N."/>
            <person name="Wilczek-Boney K.B."/>
            <person name="Lee S."/>
            <person name="Kovar C."/>
            <person name="Wu Y."/>
            <person name="Scherer S.E."/>
            <person name="Worley K.C."/>
            <person name="Muzny D.M."/>
            <person name="Gibbs R."/>
        </authorList>
    </citation>
    <scope>NUCLEOTIDE SEQUENCE</scope>
    <source>
        <strain evidence="3">Brora</strain>
    </source>
</reference>
<feature type="transmembrane region" description="Helical" evidence="1">
    <location>
        <begin position="52"/>
        <end position="73"/>
    </location>
</feature>
<organism evidence="2 3">
    <name type="scientific">Strigamia maritima</name>
    <name type="common">European centipede</name>
    <name type="synonym">Geophilus maritimus</name>
    <dbReference type="NCBI Taxonomy" id="126957"/>
    <lineage>
        <taxon>Eukaryota</taxon>
        <taxon>Metazoa</taxon>
        <taxon>Ecdysozoa</taxon>
        <taxon>Arthropoda</taxon>
        <taxon>Myriapoda</taxon>
        <taxon>Chilopoda</taxon>
        <taxon>Pleurostigmophora</taxon>
        <taxon>Geophilomorpha</taxon>
        <taxon>Linotaeniidae</taxon>
        <taxon>Strigamia</taxon>
    </lineage>
</organism>
<feature type="transmembrane region" description="Helical" evidence="1">
    <location>
        <begin position="21"/>
        <end position="46"/>
    </location>
</feature>
<dbReference type="EMBL" id="JH431806">
    <property type="status" value="NOT_ANNOTATED_CDS"/>
    <property type="molecule type" value="Genomic_DNA"/>
</dbReference>
<dbReference type="HOGENOM" id="CLU_1273657_0_0_1"/>
<keyword evidence="3" id="KW-1185">Reference proteome</keyword>
<feature type="transmembrane region" description="Helical" evidence="1">
    <location>
        <begin position="145"/>
        <end position="167"/>
    </location>
</feature>
<dbReference type="Proteomes" id="UP000014500">
    <property type="component" value="Unassembled WGS sequence"/>
</dbReference>
<evidence type="ECO:0000313" key="3">
    <source>
        <dbReference type="Proteomes" id="UP000014500"/>
    </source>
</evidence>
<sequence length="217" mass="24233">MIKAVVQAINMRTRGTYLSYLAEQGLILFSSIVCYGISALLLSSLLASNLDYMKWLVCVVMTLQGVVVCVTILKDSDYLIYVGDMHWELKEKLIYSGNIVSFVRKCVFGQEICCVWLGNMLLLVSKYVAFGKICISVYTNKTNSINFSIISDAAFACLFSTLSLCLLKYESEVVMSSLTSRSGYFSKHRNRKVSNIGNRTLLTGEDVGQIYKQLGPL</sequence>
<dbReference type="AlphaFoldDB" id="T1JL96"/>